<evidence type="ECO:0000313" key="1">
    <source>
        <dbReference type="EMBL" id="SHG42080.1"/>
    </source>
</evidence>
<accession>A0A1M5JP71</accession>
<dbReference type="STRING" id="288992.SAMN04488522_105442"/>
<evidence type="ECO:0000313" key="2">
    <source>
        <dbReference type="Proteomes" id="UP000184287"/>
    </source>
</evidence>
<proteinExistence type="predicted"/>
<dbReference type="RefSeq" id="WP_073235165.1">
    <property type="nucleotide sequence ID" value="NZ_FQUQ01000005.1"/>
</dbReference>
<name>A0A1M5JP71_9SPHI</name>
<protein>
    <submittedName>
        <fullName evidence="1">5-methylcytosine-specific restriction enzyme A</fullName>
    </submittedName>
</protein>
<reference evidence="2" key="1">
    <citation type="submission" date="2016-11" db="EMBL/GenBank/DDBJ databases">
        <authorList>
            <person name="Varghese N."/>
            <person name="Submissions S."/>
        </authorList>
    </citation>
    <scope>NUCLEOTIDE SEQUENCE [LARGE SCALE GENOMIC DNA]</scope>
    <source>
        <strain evidence="2">DSM 16990</strain>
    </source>
</reference>
<dbReference type="AlphaFoldDB" id="A0A1M5JP71"/>
<dbReference type="OrthoDB" id="9779761at2"/>
<dbReference type="EMBL" id="FQUQ01000005">
    <property type="protein sequence ID" value="SHG42080.1"/>
    <property type="molecule type" value="Genomic_DNA"/>
</dbReference>
<organism evidence="1 2">
    <name type="scientific">Pedobacter caeni</name>
    <dbReference type="NCBI Taxonomy" id="288992"/>
    <lineage>
        <taxon>Bacteria</taxon>
        <taxon>Pseudomonadati</taxon>
        <taxon>Bacteroidota</taxon>
        <taxon>Sphingobacteriia</taxon>
        <taxon>Sphingobacteriales</taxon>
        <taxon>Sphingobacteriaceae</taxon>
        <taxon>Pedobacter</taxon>
    </lineage>
</organism>
<dbReference type="Proteomes" id="UP000184287">
    <property type="component" value="Unassembled WGS sequence"/>
</dbReference>
<keyword evidence="2" id="KW-1185">Reference proteome</keyword>
<gene>
    <name evidence="1" type="ORF">SAMN04488522_105442</name>
</gene>
<sequence length="376" mass="43292">MIIKRSQNFWLAAFYLSKYGISTINNKCLPPVELKTKYWKNAYSLFFENLGDGRSIKAFENSLKNARDSFDSHLKDSNRIGWKSKSGNGSDLPDIALFVYNKYNELDRKFLWKQVKSLISGDLKLSISSSRSSNVALTQIKGRNPDWNREELILALDLYFNLEHGQMHKGNIEVIALSKLLRDLNTHEIVADPQKFRNPSGISRRLGNFKTMDSGYSGEGLTNSGKLAKEIWDEFVKDKRKLKLEAGLIRNTVLQLSNLEDKKEDLPIRADRLSFNYNYHKNLESNPLTIELKINETLNTRSGLECSICKFSFHEYYGEIGRGLIEIHFDKNLDTKNSYDRIDLDDFILVCGNCHKIIDKYYSAITSTDLKNLIKD</sequence>